<evidence type="ECO:0000256" key="1">
    <source>
        <dbReference type="ARBA" id="ARBA00001936"/>
    </source>
</evidence>
<comment type="catalytic activity">
    <reaction evidence="7">
        <text>O-phospho-L-seryl-[protein] + H2O = L-seryl-[protein] + phosphate</text>
        <dbReference type="Rhea" id="RHEA:20629"/>
        <dbReference type="Rhea" id="RHEA-COMP:9863"/>
        <dbReference type="Rhea" id="RHEA-COMP:11604"/>
        <dbReference type="ChEBI" id="CHEBI:15377"/>
        <dbReference type="ChEBI" id="CHEBI:29999"/>
        <dbReference type="ChEBI" id="CHEBI:43474"/>
        <dbReference type="ChEBI" id="CHEBI:83421"/>
        <dbReference type="EC" id="3.1.3.16"/>
    </reaction>
</comment>
<dbReference type="OrthoDB" id="5784032at2759"/>
<name>A0A0B2VZE7_TOXCA</name>
<feature type="region of interest" description="Disordered" evidence="9">
    <location>
        <begin position="478"/>
        <end position="763"/>
    </location>
</feature>
<feature type="compositionally biased region" description="Polar residues" evidence="9">
    <location>
        <begin position="531"/>
        <end position="543"/>
    </location>
</feature>
<dbReference type="GO" id="GO:0005737">
    <property type="term" value="C:cytoplasm"/>
    <property type="evidence" value="ECO:0007669"/>
    <property type="project" value="TreeGrafter"/>
</dbReference>
<dbReference type="InterPro" id="IPR029052">
    <property type="entry name" value="Metallo-depent_PP-like"/>
</dbReference>
<evidence type="ECO:0000256" key="4">
    <source>
        <dbReference type="ARBA" id="ARBA00022801"/>
    </source>
</evidence>
<dbReference type="Gene3D" id="3.60.21.10">
    <property type="match status" value="1"/>
</dbReference>
<reference evidence="11 12" key="1">
    <citation type="submission" date="2014-11" db="EMBL/GenBank/DDBJ databases">
        <title>Genetic blueprint of the zoonotic pathogen Toxocara canis.</title>
        <authorList>
            <person name="Zhu X.-Q."/>
            <person name="Korhonen P.K."/>
            <person name="Cai H."/>
            <person name="Young N.D."/>
            <person name="Nejsum P."/>
            <person name="von Samson-Himmelstjerna G."/>
            <person name="Boag P.R."/>
            <person name="Tan P."/>
            <person name="Li Q."/>
            <person name="Min J."/>
            <person name="Yang Y."/>
            <person name="Wang X."/>
            <person name="Fang X."/>
            <person name="Hall R.S."/>
            <person name="Hofmann A."/>
            <person name="Sternberg P.W."/>
            <person name="Jex A.R."/>
            <person name="Gasser R.B."/>
        </authorList>
    </citation>
    <scope>NUCLEOTIDE SEQUENCE [LARGE SCALE GENOMIC DNA]</scope>
    <source>
        <strain evidence="11">PN_DK_2014</strain>
    </source>
</reference>
<dbReference type="GO" id="GO:0004722">
    <property type="term" value="F:protein serine/threonine phosphatase activity"/>
    <property type="evidence" value="ECO:0007669"/>
    <property type="project" value="UniProtKB-EC"/>
</dbReference>
<gene>
    <name evidence="11" type="primary">pppB</name>
    <name evidence="11" type="ORF">Tcan_14014</name>
</gene>
<evidence type="ECO:0000313" key="12">
    <source>
        <dbReference type="Proteomes" id="UP000031036"/>
    </source>
</evidence>
<protein>
    <recommendedName>
        <fullName evidence="2">protein-serine/threonine phosphatase</fullName>
        <ecNumber evidence="2">3.1.3.16</ecNumber>
    </recommendedName>
</protein>
<feature type="compositionally biased region" description="Basic and acidic residues" evidence="9">
    <location>
        <begin position="746"/>
        <end position="763"/>
    </location>
</feature>
<keyword evidence="4" id="KW-0378">Hydrolase</keyword>
<dbReference type="AlphaFoldDB" id="A0A0B2VZE7"/>
<dbReference type="EMBL" id="JPKZ01000631">
    <property type="protein sequence ID" value="KHN86350.1"/>
    <property type="molecule type" value="Genomic_DNA"/>
</dbReference>
<dbReference type="InterPro" id="IPR050341">
    <property type="entry name" value="PP1_catalytic_subunit"/>
</dbReference>
<dbReference type="PRINTS" id="PR00114">
    <property type="entry name" value="STPHPHTASE"/>
</dbReference>
<evidence type="ECO:0000256" key="9">
    <source>
        <dbReference type="SAM" id="MobiDB-lite"/>
    </source>
</evidence>
<evidence type="ECO:0000259" key="10">
    <source>
        <dbReference type="SMART" id="SM00156"/>
    </source>
</evidence>
<keyword evidence="6" id="KW-0464">Manganese</keyword>
<dbReference type="STRING" id="6265.A0A0B2VZE7"/>
<comment type="catalytic activity">
    <reaction evidence="8">
        <text>O-phospho-L-threonyl-[protein] + H2O = L-threonyl-[protein] + phosphate</text>
        <dbReference type="Rhea" id="RHEA:47004"/>
        <dbReference type="Rhea" id="RHEA-COMP:11060"/>
        <dbReference type="Rhea" id="RHEA-COMP:11605"/>
        <dbReference type="ChEBI" id="CHEBI:15377"/>
        <dbReference type="ChEBI" id="CHEBI:30013"/>
        <dbReference type="ChEBI" id="CHEBI:43474"/>
        <dbReference type="ChEBI" id="CHEBI:61977"/>
        <dbReference type="EC" id="3.1.3.16"/>
    </reaction>
</comment>
<comment type="caution">
    <text evidence="11">The sequence shown here is derived from an EMBL/GenBank/DDBJ whole genome shotgun (WGS) entry which is preliminary data.</text>
</comment>
<dbReference type="GO" id="GO:0005634">
    <property type="term" value="C:nucleus"/>
    <property type="evidence" value="ECO:0007669"/>
    <property type="project" value="TreeGrafter"/>
</dbReference>
<feature type="compositionally biased region" description="Basic and acidic residues" evidence="9">
    <location>
        <begin position="493"/>
        <end position="520"/>
    </location>
</feature>
<dbReference type="SMART" id="SM00156">
    <property type="entry name" value="PP2Ac"/>
    <property type="match status" value="1"/>
</dbReference>
<feature type="compositionally biased region" description="Basic and acidic residues" evidence="9">
    <location>
        <begin position="633"/>
        <end position="662"/>
    </location>
</feature>
<evidence type="ECO:0000256" key="3">
    <source>
        <dbReference type="ARBA" id="ARBA00022723"/>
    </source>
</evidence>
<feature type="compositionally biased region" description="Acidic residues" evidence="9">
    <location>
        <begin position="713"/>
        <end position="730"/>
    </location>
</feature>
<accession>A0A0B2VZE7</accession>
<feature type="compositionally biased region" description="Basic and acidic residues" evidence="9">
    <location>
        <begin position="545"/>
        <end position="560"/>
    </location>
</feature>
<keyword evidence="12" id="KW-1185">Reference proteome</keyword>
<keyword evidence="5" id="KW-0904">Protein phosphatase</keyword>
<dbReference type="SUPFAM" id="SSF56300">
    <property type="entry name" value="Metallo-dependent phosphatases"/>
    <property type="match status" value="1"/>
</dbReference>
<feature type="compositionally biased region" description="Basic and acidic residues" evidence="9">
    <location>
        <begin position="569"/>
        <end position="583"/>
    </location>
</feature>
<proteinExistence type="predicted"/>
<dbReference type="EC" id="3.1.3.16" evidence="2"/>
<sequence>MFDKTTKCSSGGIALSRIERSLLTIVNCVQLNQSIAKHFSENQLVPILHRGEVRFLKEPMLLEFPLTEYGIVVVGDLHGSIFDLLAVLHSIGLPPDVHYLFLGDYVGFGPHQLEVLLFILLLKLRWPEHVYMLRGKHETYEVNINDGFRTACEKAFPKTGIFSRFNALFDCMPIAAIISDRILCCHGGVSCWMICRDNIRRIPRRSFVEKMKMLDCCLLADILWADLNPKQSRPFVPSERDVSYSFNEEGLDAVLGALQVCTLVRGHYHGQNGYVELLPTKCYAIGTATDPRNKDVTGAVLGIRRDISNQYHFQAILHKRANMKDLSYYCHHMLERLEDSFISDYDAPLGSLTCSQCNFITTQELQTSARVISHIEIVDWVLKNAHKQVLHDSAYRSLDTSNMHAFAQRLIHLFPLYYDLIHLPGGTFRVAVTDTEWSVIKKYHEGLELDRNPQSTALTNALIGASARKAETVDMTGVEKDTKVSMNGKKRNKAETRTYVSDENRNKVLDRVKKLSDRGRSTVSGDAESGVESTPRNTKSASESIGRRQRTDKTAVKDEPELGTAEASDADKTVPKCAKDRPLPETPQCESRRARRNTESALTSGGSEVRDKRKRKVSESAASETPIGGAATTEKEKGSDEKEQTETKKDHPSGAEVKSEASEEREEPVLRTSSRLRKPTARFFEMMEMEKRYKHQRQERTPGKTAEKRHIDDESEEVVVDVITEAEEEPDQTKKSRMSSAGANRSRRETRQEGIRRGSDLLY</sequence>
<dbReference type="Proteomes" id="UP000031036">
    <property type="component" value="Unassembled WGS sequence"/>
</dbReference>
<evidence type="ECO:0000313" key="11">
    <source>
        <dbReference type="EMBL" id="KHN86350.1"/>
    </source>
</evidence>
<dbReference type="Pfam" id="PF00149">
    <property type="entry name" value="Metallophos"/>
    <property type="match status" value="1"/>
</dbReference>
<evidence type="ECO:0000256" key="7">
    <source>
        <dbReference type="ARBA" id="ARBA00047761"/>
    </source>
</evidence>
<dbReference type="GO" id="GO:0046872">
    <property type="term" value="F:metal ion binding"/>
    <property type="evidence" value="ECO:0007669"/>
    <property type="project" value="UniProtKB-KW"/>
</dbReference>
<evidence type="ECO:0000256" key="6">
    <source>
        <dbReference type="ARBA" id="ARBA00023211"/>
    </source>
</evidence>
<feature type="domain" description="Serine/threonine specific protein phosphatases" evidence="10">
    <location>
        <begin position="39"/>
        <end position="320"/>
    </location>
</feature>
<evidence type="ECO:0000256" key="8">
    <source>
        <dbReference type="ARBA" id="ARBA00048336"/>
    </source>
</evidence>
<feature type="compositionally biased region" description="Basic and acidic residues" evidence="9">
    <location>
        <begin position="688"/>
        <end position="712"/>
    </location>
</feature>
<dbReference type="InterPro" id="IPR006186">
    <property type="entry name" value="Ser/Thr-sp_prot-phosphatase"/>
</dbReference>
<dbReference type="CDD" id="cd00144">
    <property type="entry name" value="MPP_PPP_family"/>
    <property type="match status" value="1"/>
</dbReference>
<dbReference type="InterPro" id="IPR004843">
    <property type="entry name" value="Calcineurin-like_PHP"/>
</dbReference>
<evidence type="ECO:0000256" key="5">
    <source>
        <dbReference type="ARBA" id="ARBA00022912"/>
    </source>
</evidence>
<comment type="cofactor">
    <cofactor evidence="1">
        <name>Mn(2+)</name>
        <dbReference type="ChEBI" id="CHEBI:29035"/>
    </cofactor>
</comment>
<evidence type="ECO:0000256" key="2">
    <source>
        <dbReference type="ARBA" id="ARBA00013081"/>
    </source>
</evidence>
<organism evidence="11 12">
    <name type="scientific">Toxocara canis</name>
    <name type="common">Canine roundworm</name>
    <dbReference type="NCBI Taxonomy" id="6265"/>
    <lineage>
        <taxon>Eukaryota</taxon>
        <taxon>Metazoa</taxon>
        <taxon>Ecdysozoa</taxon>
        <taxon>Nematoda</taxon>
        <taxon>Chromadorea</taxon>
        <taxon>Rhabditida</taxon>
        <taxon>Spirurina</taxon>
        <taxon>Ascaridomorpha</taxon>
        <taxon>Ascaridoidea</taxon>
        <taxon>Toxocaridae</taxon>
        <taxon>Toxocara</taxon>
    </lineage>
</organism>
<dbReference type="PANTHER" id="PTHR11668:SF300">
    <property type="entry name" value="SERINE_THREONINE-PROTEIN PHOSPHATASE"/>
    <property type="match status" value="1"/>
</dbReference>
<keyword evidence="3" id="KW-0479">Metal-binding</keyword>
<dbReference type="PANTHER" id="PTHR11668">
    <property type="entry name" value="SERINE/THREONINE PROTEIN PHOSPHATASE"/>
    <property type="match status" value="1"/>
</dbReference>